<dbReference type="AlphaFoldDB" id="A0A183KJ60"/>
<evidence type="ECO:0000313" key="2">
    <source>
        <dbReference type="Proteomes" id="UP000279833"/>
    </source>
</evidence>
<keyword evidence="2" id="KW-1185">Reference proteome</keyword>
<dbReference type="WBParaSite" id="SCUD_0001506901-mRNA-1">
    <property type="protein sequence ID" value="SCUD_0001506901-mRNA-1"/>
    <property type="gene ID" value="SCUD_0001506901"/>
</dbReference>
<proteinExistence type="predicted"/>
<accession>A0A183KJ60</accession>
<protein>
    <submittedName>
        <fullName evidence="1 3">Uncharacterized protein</fullName>
    </submittedName>
</protein>
<gene>
    <name evidence="1" type="ORF">SCUD_LOCUS15066</name>
</gene>
<evidence type="ECO:0000313" key="1">
    <source>
        <dbReference type="EMBL" id="VDP58302.1"/>
    </source>
</evidence>
<reference evidence="3" key="1">
    <citation type="submission" date="2016-06" db="UniProtKB">
        <authorList>
            <consortium name="WormBaseParasite"/>
        </authorList>
    </citation>
    <scope>IDENTIFICATION</scope>
</reference>
<evidence type="ECO:0000313" key="3">
    <source>
        <dbReference type="WBParaSite" id="SCUD_0001506901-mRNA-1"/>
    </source>
</evidence>
<name>A0A183KJ60_9TREM</name>
<sequence length="39" mass="4718">MNWRNDMVLLQINLILLFLYTKHCGFVKINLSPEHLIYL</sequence>
<reference evidence="1 2" key="2">
    <citation type="submission" date="2018-11" db="EMBL/GenBank/DDBJ databases">
        <authorList>
            <consortium name="Pathogen Informatics"/>
        </authorList>
    </citation>
    <scope>NUCLEOTIDE SEQUENCE [LARGE SCALE GENOMIC DNA]</scope>
    <source>
        <strain evidence="1">Dakar</strain>
        <strain evidence="2">Dakar, Senegal</strain>
    </source>
</reference>
<organism evidence="3">
    <name type="scientific">Schistosoma curassoni</name>
    <dbReference type="NCBI Taxonomy" id="6186"/>
    <lineage>
        <taxon>Eukaryota</taxon>
        <taxon>Metazoa</taxon>
        <taxon>Spiralia</taxon>
        <taxon>Lophotrochozoa</taxon>
        <taxon>Platyhelminthes</taxon>
        <taxon>Trematoda</taxon>
        <taxon>Digenea</taxon>
        <taxon>Strigeidida</taxon>
        <taxon>Schistosomatoidea</taxon>
        <taxon>Schistosomatidae</taxon>
        <taxon>Schistosoma</taxon>
    </lineage>
</organism>
<dbReference type="Proteomes" id="UP000279833">
    <property type="component" value="Unassembled WGS sequence"/>
</dbReference>
<dbReference type="EMBL" id="UZAK01037274">
    <property type="protein sequence ID" value="VDP58302.1"/>
    <property type="molecule type" value="Genomic_DNA"/>
</dbReference>